<evidence type="ECO:0000256" key="2">
    <source>
        <dbReference type="SAM" id="Phobius"/>
    </source>
</evidence>
<proteinExistence type="predicted"/>
<evidence type="ECO:0000313" key="4">
    <source>
        <dbReference type="Proteomes" id="UP000503011"/>
    </source>
</evidence>
<reference evidence="3 4" key="2">
    <citation type="submission" date="2020-03" db="EMBL/GenBank/DDBJ databases">
        <authorList>
            <person name="Ichikawa N."/>
            <person name="Kimura A."/>
            <person name="Kitahashi Y."/>
            <person name="Uohara A."/>
        </authorList>
    </citation>
    <scope>NUCLEOTIDE SEQUENCE [LARGE SCALE GENOMIC DNA]</scope>
    <source>
        <strain evidence="3 4">NBRC 105367</strain>
    </source>
</reference>
<dbReference type="Proteomes" id="UP000503011">
    <property type="component" value="Chromosome"/>
</dbReference>
<reference evidence="3 4" key="1">
    <citation type="submission" date="2020-03" db="EMBL/GenBank/DDBJ databases">
        <title>Whole genome shotgun sequence of Phytohabitans suffuscus NBRC 105367.</title>
        <authorList>
            <person name="Komaki H."/>
            <person name="Tamura T."/>
        </authorList>
    </citation>
    <scope>NUCLEOTIDE SEQUENCE [LARGE SCALE GENOMIC DNA]</scope>
    <source>
        <strain evidence="3 4">NBRC 105367</strain>
    </source>
</reference>
<accession>A0A6F8YQD1</accession>
<feature type="coiled-coil region" evidence="1">
    <location>
        <begin position="10"/>
        <end position="41"/>
    </location>
</feature>
<dbReference type="EMBL" id="AP022871">
    <property type="protein sequence ID" value="BCB88312.1"/>
    <property type="molecule type" value="Genomic_DNA"/>
</dbReference>
<keyword evidence="2" id="KW-0472">Membrane</keyword>
<dbReference type="AlphaFoldDB" id="A0A6F8YQD1"/>
<keyword evidence="2" id="KW-1133">Transmembrane helix</keyword>
<keyword evidence="2" id="KW-0812">Transmembrane</keyword>
<protein>
    <submittedName>
        <fullName evidence="3">Uncharacterized protein</fullName>
    </submittedName>
</protein>
<dbReference type="RefSeq" id="WP_173159676.1">
    <property type="nucleotide sequence ID" value="NZ_AP022871.1"/>
</dbReference>
<gene>
    <name evidence="3" type="ORF">Psuf_056250</name>
</gene>
<feature type="transmembrane region" description="Helical" evidence="2">
    <location>
        <begin position="206"/>
        <end position="226"/>
    </location>
</feature>
<evidence type="ECO:0000313" key="3">
    <source>
        <dbReference type="EMBL" id="BCB88312.1"/>
    </source>
</evidence>
<feature type="transmembrane region" description="Helical" evidence="2">
    <location>
        <begin position="329"/>
        <end position="346"/>
    </location>
</feature>
<dbReference type="KEGG" id="psuu:Psuf_056250"/>
<evidence type="ECO:0000256" key="1">
    <source>
        <dbReference type="SAM" id="Coils"/>
    </source>
</evidence>
<keyword evidence="4" id="KW-1185">Reference proteome</keyword>
<feature type="transmembrane region" description="Helical" evidence="2">
    <location>
        <begin position="301"/>
        <end position="323"/>
    </location>
</feature>
<name>A0A6F8YQD1_9ACTN</name>
<keyword evidence="1" id="KW-0175">Coiled coil</keyword>
<organism evidence="3 4">
    <name type="scientific">Phytohabitans suffuscus</name>
    <dbReference type="NCBI Taxonomy" id="624315"/>
    <lineage>
        <taxon>Bacteria</taxon>
        <taxon>Bacillati</taxon>
        <taxon>Actinomycetota</taxon>
        <taxon>Actinomycetes</taxon>
        <taxon>Micromonosporales</taxon>
        <taxon>Micromonosporaceae</taxon>
    </lineage>
</organism>
<sequence length="413" mass="45493">MSGTVSVGGLDALATEFPSLVRQLEQAREKAEKELEPLKSNPDQAWPAVWRLLSDTQAMTTAASGLLTRTKGAIDSETADVYPRDLQVAAVVDLYSLFFNHIVPALVSAFSKVLVALGQDEPTINMLSRDKLKWLTIRDITGEVAAGIRPDNFGSKPVPGTSAWAPLRWEGRVSERYRHEHVPQQALAAAHVAEIARSVPPSIESVMFGVQGFYIAFMLFCLRALAEVLKYAGSLLTYLSGLAKAARAYIQAVEEGKKATTPEEKRSVRQRLQEMAKQIRDAVVEIFRAIRTFIATRLKRLWWILTGILYLIQYTLGNLGRILGKLKDYWLLYGGATGSAMGYVYAKDRINEQAGVLQRLASRPTPARGGDWPTPRALGGGRFPTYNAVPQPGGSTKYSVDVDGRTFQIPETP</sequence>